<name>A0ABM7UAB4_9BURK</name>
<organism evidence="1 2">
    <name type="scientific">Paraburkholderia terrae</name>
    <dbReference type="NCBI Taxonomy" id="311230"/>
    <lineage>
        <taxon>Bacteria</taxon>
        <taxon>Pseudomonadati</taxon>
        <taxon>Pseudomonadota</taxon>
        <taxon>Betaproteobacteria</taxon>
        <taxon>Burkholderiales</taxon>
        <taxon>Burkholderiaceae</taxon>
        <taxon>Paraburkholderia</taxon>
    </lineage>
</organism>
<gene>
    <name evidence="1" type="ORF">PTKU64_82110</name>
</gene>
<evidence type="ECO:0008006" key="3">
    <source>
        <dbReference type="Google" id="ProtNLM"/>
    </source>
</evidence>
<protein>
    <recommendedName>
        <fullName evidence="3">DUF883 domain-containing protein</fullName>
    </recommendedName>
</protein>
<sequence length="76" mass="8387">MSLCAELERDLADFRTAIALLEQARGYFSSQTPANGCASDRAVEKQVEGLLARLDMLKNTGQRADVAGEEVRMLRK</sequence>
<evidence type="ECO:0000313" key="2">
    <source>
        <dbReference type="Proteomes" id="UP001319874"/>
    </source>
</evidence>
<keyword evidence="2" id="KW-1185">Reference proteome</keyword>
<proteinExistence type="predicted"/>
<evidence type="ECO:0000313" key="1">
    <source>
        <dbReference type="EMBL" id="BCZ84536.1"/>
    </source>
</evidence>
<dbReference type="Proteomes" id="UP001319874">
    <property type="component" value="Chromosome 4"/>
</dbReference>
<dbReference type="EMBL" id="AP024958">
    <property type="protein sequence ID" value="BCZ84536.1"/>
    <property type="molecule type" value="Genomic_DNA"/>
</dbReference>
<accession>A0ABM7UAB4</accession>
<reference evidence="1 2" key="1">
    <citation type="journal article" date="2022" name="Front. Microbiol.">
        <title>Identification and characterization of a novel class of self-sufficient cytochrome P450 hydroxylase involved in cyclohexanecarboxylate degradation in Paraburkholderia terrae strain KU-64.</title>
        <authorList>
            <person name="Yamamoto T."/>
            <person name="Hasegawa Y."/>
            <person name="Iwaki H."/>
        </authorList>
    </citation>
    <scope>NUCLEOTIDE SEQUENCE [LARGE SCALE GENOMIC DNA]</scope>
    <source>
        <strain evidence="1 2">KU-64</strain>
    </source>
</reference>